<evidence type="ECO:0000313" key="2">
    <source>
        <dbReference type="EMBL" id="KAF7348709.1"/>
    </source>
</evidence>
<proteinExistence type="predicted"/>
<keyword evidence="3" id="KW-1185">Reference proteome</keyword>
<feature type="domain" description="F-box" evidence="1">
    <location>
        <begin position="26"/>
        <end position="60"/>
    </location>
</feature>
<reference evidence="2" key="1">
    <citation type="submission" date="2020-05" db="EMBL/GenBank/DDBJ databases">
        <title>Mycena genomes resolve the evolution of fungal bioluminescence.</title>
        <authorList>
            <person name="Tsai I.J."/>
        </authorList>
    </citation>
    <scope>NUCLEOTIDE SEQUENCE</scope>
    <source>
        <strain evidence="2">CCC161011</strain>
    </source>
</reference>
<dbReference type="Proteomes" id="UP000620124">
    <property type="component" value="Unassembled WGS sequence"/>
</dbReference>
<dbReference type="SUPFAM" id="SSF81383">
    <property type="entry name" value="F-box domain"/>
    <property type="match status" value="1"/>
</dbReference>
<protein>
    <submittedName>
        <fullName evidence="2">F-box domain-containing protein</fullName>
    </submittedName>
</protein>
<dbReference type="Gene3D" id="1.20.1280.50">
    <property type="match status" value="1"/>
</dbReference>
<sequence length="432" mass="47855">MTTSCLKALYPSIRWVSRSSRNVPPKPEPLALPYELWYEIFRMLDNPELVAVSRVSRAFNAHAVPIYLARQGMSSADLHSGTFIVPVQQADIFQALQTAVFLPPVRKLSCTVYGSKRFQIISYLASFLAQQTTLEDVHLTFYPPDTVTGFGPKQKEIPSRTVQREVCRLLNCITPAGKTLFITPDRILISGSARGDLWEPLALAAKERRWATTDLQVVLNTVDELCGTTYRDSLVLDVLRSLHVKCSTSPNQWAVVVLNAFSVESLHLMPALSAADWSHVLPQLNLPQLQELTMRRGTLYSPSPELHDIGIAELDAFLIRHKNIVRLEYLPQVSLPGLVPFPTLIDLILFGPASIPVAQVAAEFITVLGLLANTSEVQAPGLRLRFPDTWIAPPTDGLAIQCVRSLQVVFGDVSPRDVDALAEFLSPFEPGL</sequence>
<gene>
    <name evidence="2" type="ORF">MVEN_01389700</name>
</gene>
<dbReference type="CDD" id="cd09917">
    <property type="entry name" value="F-box_SF"/>
    <property type="match status" value="1"/>
</dbReference>
<dbReference type="InterPro" id="IPR036047">
    <property type="entry name" value="F-box-like_dom_sf"/>
</dbReference>
<organism evidence="2 3">
    <name type="scientific">Mycena venus</name>
    <dbReference type="NCBI Taxonomy" id="2733690"/>
    <lineage>
        <taxon>Eukaryota</taxon>
        <taxon>Fungi</taxon>
        <taxon>Dikarya</taxon>
        <taxon>Basidiomycota</taxon>
        <taxon>Agaricomycotina</taxon>
        <taxon>Agaricomycetes</taxon>
        <taxon>Agaricomycetidae</taxon>
        <taxon>Agaricales</taxon>
        <taxon>Marasmiineae</taxon>
        <taxon>Mycenaceae</taxon>
        <taxon>Mycena</taxon>
    </lineage>
</organism>
<name>A0A8H6XYJ2_9AGAR</name>
<evidence type="ECO:0000313" key="3">
    <source>
        <dbReference type="Proteomes" id="UP000620124"/>
    </source>
</evidence>
<evidence type="ECO:0000259" key="1">
    <source>
        <dbReference type="PROSITE" id="PS50181"/>
    </source>
</evidence>
<dbReference type="Pfam" id="PF12937">
    <property type="entry name" value="F-box-like"/>
    <property type="match status" value="1"/>
</dbReference>
<dbReference type="PROSITE" id="PS50181">
    <property type="entry name" value="FBOX"/>
    <property type="match status" value="1"/>
</dbReference>
<dbReference type="InterPro" id="IPR001810">
    <property type="entry name" value="F-box_dom"/>
</dbReference>
<comment type="caution">
    <text evidence="2">The sequence shown here is derived from an EMBL/GenBank/DDBJ whole genome shotgun (WGS) entry which is preliminary data.</text>
</comment>
<dbReference type="EMBL" id="JACAZI010000011">
    <property type="protein sequence ID" value="KAF7348709.1"/>
    <property type="molecule type" value="Genomic_DNA"/>
</dbReference>
<dbReference type="AlphaFoldDB" id="A0A8H6XYJ2"/>
<accession>A0A8H6XYJ2</accession>
<dbReference type="OrthoDB" id="2971846at2759"/>